<gene>
    <name evidence="2" type="ORF">EVAR_61561_1</name>
</gene>
<proteinExistence type="predicted"/>
<reference evidence="2 3" key="1">
    <citation type="journal article" date="2019" name="Commun. Biol.">
        <title>The bagworm genome reveals a unique fibroin gene that provides high tensile strength.</title>
        <authorList>
            <person name="Kono N."/>
            <person name="Nakamura H."/>
            <person name="Ohtoshi R."/>
            <person name="Tomita M."/>
            <person name="Numata K."/>
            <person name="Arakawa K."/>
        </authorList>
    </citation>
    <scope>NUCLEOTIDE SEQUENCE [LARGE SCALE GENOMIC DNA]</scope>
</reference>
<evidence type="ECO:0000313" key="2">
    <source>
        <dbReference type="EMBL" id="GBP78550.1"/>
    </source>
</evidence>
<feature type="region of interest" description="Disordered" evidence="1">
    <location>
        <begin position="27"/>
        <end position="70"/>
    </location>
</feature>
<evidence type="ECO:0000256" key="1">
    <source>
        <dbReference type="SAM" id="MobiDB-lite"/>
    </source>
</evidence>
<keyword evidence="3" id="KW-1185">Reference proteome</keyword>
<accession>A0A4C1YTP4</accession>
<organism evidence="2 3">
    <name type="scientific">Eumeta variegata</name>
    <name type="common">Bagworm moth</name>
    <name type="synonym">Eumeta japonica</name>
    <dbReference type="NCBI Taxonomy" id="151549"/>
    <lineage>
        <taxon>Eukaryota</taxon>
        <taxon>Metazoa</taxon>
        <taxon>Ecdysozoa</taxon>
        <taxon>Arthropoda</taxon>
        <taxon>Hexapoda</taxon>
        <taxon>Insecta</taxon>
        <taxon>Pterygota</taxon>
        <taxon>Neoptera</taxon>
        <taxon>Endopterygota</taxon>
        <taxon>Lepidoptera</taxon>
        <taxon>Glossata</taxon>
        <taxon>Ditrysia</taxon>
        <taxon>Tineoidea</taxon>
        <taxon>Psychidae</taxon>
        <taxon>Oiketicinae</taxon>
        <taxon>Eumeta</taxon>
    </lineage>
</organism>
<protein>
    <submittedName>
        <fullName evidence="2">Uncharacterized protein</fullName>
    </submittedName>
</protein>
<comment type="caution">
    <text evidence="2">The sequence shown here is derived from an EMBL/GenBank/DDBJ whole genome shotgun (WGS) entry which is preliminary data.</text>
</comment>
<evidence type="ECO:0000313" key="3">
    <source>
        <dbReference type="Proteomes" id="UP000299102"/>
    </source>
</evidence>
<name>A0A4C1YTP4_EUMVA</name>
<feature type="compositionally biased region" description="Basic residues" evidence="1">
    <location>
        <begin position="61"/>
        <end position="70"/>
    </location>
</feature>
<dbReference type="EMBL" id="BGZK01001374">
    <property type="protein sequence ID" value="GBP78550.1"/>
    <property type="molecule type" value="Genomic_DNA"/>
</dbReference>
<dbReference type="Proteomes" id="UP000299102">
    <property type="component" value="Unassembled WGS sequence"/>
</dbReference>
<sequence length="70" mass="7925">MKADPKSSSNLKRKYYRNRIERHDQDLVAETFLSPGQGLRDRNPAARGHANSRIGLQPLLSRHRRAAGST</sequence>
<dbReference type="AlphaFoldDB" id="A0A4C1YTP4"/>